<keyword evidence="3" id="KW-1185">Reference proteome</keyword>
<feature type="chain" id="PRO_5001475549" evidence="1">
    <location>
        <begin position="26"/>
        <end position="86"/>
    </location>
</feature>
<dbReference type="AlphaFoldDB" id="A0A015MXF9"/>
<sequence>MFAHIEVRILVTGLPVLITMQFVENDEDDDVEDNDEEHEEDEGLVLLLRHMINISFCTILTSPDSVSRFYHQKKIVFLTCVLQNIH</sequence>
<reference evidence="2 3" key="1">
    <citation type="submission" date="2014-02" db="EMBL/GenBank/DDBJ databases">
        <title>Single nucleus genome sequencing reveals high similarity among nuclei of an endomycorrhizal fungus.</title>
        <authorList>
            <person name="Lin K."/>
            <person name="Geurts R."/>
            <person name="Zhang Z."/>
            <person name="Limpens E."/>
            <person name="Saunders D.G."/>
            <person name="Mu D."/>
            <person name="Pang E."/>
            <person name="Cao H."/>
            <person name="Cha H."/>
            <person name="Lin T."/>
            <person name="Zhou Q."/>
            <person name="Shang Y."/>
            <person name="Li Y."/>
            <person name="Ivanov S."/>
            <person name="Sharma T."/>
            <person name="Velzen R.V."/>
            <person name="Ruijter N.D."/>
            <person name="Aanen D.K."/>
            <person name="Win J."/>
            <person name="Kamoun S."/>
            <person name="Bisseling T."/>
            <person name="Huang S."/>
        </authorList>
    </citation>
    <scope>NUCLEOTIDE SEQUENCE [LARGE SCALE GENOMIC DNA]</scope>
    <source>
        <strain evidence="3">DAOM197198w</strain>
    </source>
</reference>
<feature type="signal peptide" evidence="1">
    <location>
        <begin position="1"/>
        <end position="25"/>
    </location>
</feature>
<proteinExistence type="predicted"/>
<evidence type="ECO:0000313" key="2">
    <source>
        <dbReference type="EMBL" id="EXX71488.1"/>
    </source>
</evidence>
<comment type="caution">
    <text evidence="2">The sequence shown here is derived from an EMBL/GenBank/DDBJ whole genome shotgun (WGS) entry which is preliminary data.</text>
</comment>
<dbReference type="EMBL" id="JEMT01016118">
    <property type="protein sequence ID" value="EXX71488.1"/>
    <property type="molecule type" value="Genomic_DNA"/>
</dbReference>
<dbReference type="Proteomes" id="UP000022910">
    <property type="component" value="Unassembled WGS sequence"/>
</dbReference>
<gene>
    <name evidence="2" type="ORF">RirG_078080</name>
</gene>
<accession>A0A015MXF9</accession>
<organism evidence="2 3">
    <name type="scientific">Rhizophagus irregularis (strain DAOM 197198w)</name>
    <name type="common">Glomus intraradices</name>
    <dbReference type="NCBI Taxonomy" id="1432141"/>
    <lineage>
        <taxon>Eukaryota</taxon>
        <taxon>Fungi</taxon>
        <taxon>Fungi incertae sedis</taxon>
        <taxon>Mucoromycota</taxon>
        <taxon>Glomeromycotina</taxon>
        <taxon>Glomeromycetes</taxon>
        <taxon>Glomerales</taxon>
        <taxon>Glomeraceae</taxon>
        <taxon>Rhizophagus</taxon>
    </lineage>
</organism>
<protein>
    <submittedName>
        <fullName evidence="2">Uncharacterized protein</fullName>
    </submittedName>
</protein>
<keyword evidence="1" id="KW-0732">Signal</keyword>
<dbReference type="HOGENOM" id="CLU_2499054_0_0_1"/>
<evidence type="ECO:0000256" key="1">
    <source>
        <dbReference type="SAM" id="SignalP"/>
    </source>
</evidence>
<name>A0A015MXF9_RHIIW</name>
<evidence type="ECO:0000313" key="3">
    <source>
        <dbReference type="Proteomes" id="UP000022910"/>
    </source>
</evidence>